<dbReference type="NCBIfam" id="TIGR00696">
    <property type="entry name" value="wecG_tagA_cpsF"/>
    <property type="match status" value="1"/>
</dbReference>
<dbReference type="GO" id="GO:0016758">
    <property type="term" value="F:hexosyltransferase activity"/>
    <property type="evidence" value="ECO:0007669"/>
    <property type="project" value="TreeGrafter"/>
</dbReference>
<evidence type="ECO:0000313" key="4">
    <source>
        <dbReference type="Proteomes" id="UP000032352"/>
    </source>
</evidence>
<proteinExistence type="predicted"/>
<dbReference type="Pfam" id="PF03808">
    <property type="entry name" value="Glyco_tran_WecG"/>
    <property type="match status" value="1"/>
</dbReference>
<reference evidence="3 4" key="2">
    <citation type="journal article" date="2022" name="Mar. Drugs">
        <title>Bioassay-Guided Fractionation Leads to the Detection of Cholic Acid Generated by the Rare Thalassomonas sp.</title>
        <authorList>
            <person name="Pheiffer F."/>
            <person name="Schneider Y.K."/>
            <person name="Hansen E.H."/>
            <person name="Andersen J.H."/>
            <person name="Isaksson J."/>
            <person name="Busche T."/>
            <person name="R C."/>
            <person name="Kalinowski J."/>
            <person name="Zyl L.V."/>
            <person name="Trindade M."/>
        </authorList>
    </citation>
    <scope>NUCLEOTIDE SEQUENCE [LARGE SCALE GENOMIC DNA]</scope>
    <source>
        <strain evidence="3 4">XOM25</strain>
    </source>
</reference>
<keyword evidence="1" id="KW-0328">Glycosyltransferase</keyword>
<evidence type="ECO:0000256" key="1">
    <source>
        <dbReference type="ARBA" id="ARBA00022676"/>
    </source>
</evidence>
<dbReference type="KEGG" id="tvd:SG34_021585"/>
<dbReference type="CDD" id="cd06533">
    <property type="entry name" value="Glyco_transf_WecG_TagA"/>
    <property type="match status" value="1"/>
</dbReference>
<dbReference type="EMBL" id="CP059733">
    <property type="protein sequence ID" value="WDE03938.1"/>
    <property type="molecule type" value="Genomic_DNA"/>
</dbReference>
<protein>
    <submittedName>
        <fullName evidence="3">WecB/TagA/CpsF family glycosyltransferase</fullName>
    </submittedName>
</protein>
<keyword evidence="2" id="KW-0808">Transferase</keyword>
<organism evidence="3 4">
    <name type="scientific">Thalassomonas viridans</name>
    <dbReference type="NCBI Taxonomy" id="137584"/>
    <lineage>
        <taxon>Bacteria</taxon>
        <taxon>Pseudomonadati</taxon>
        <taxon>Pseudomonadota</taxon>
        <taxon>Gammaproteobacteria</taxon>
        <taxon>Alteromonadales</taxon>
        <taxon>Colwelliaceae</taxon>
        <taxon>Thalassomonas</taxon>
    </lineage>
</organism>
<accession>A0AAE9Z2B7</accession>
<dbReference type="RefSeq" id="WP_044836576.1">
    <property type="nucleotide sequence ID" value="NZ_CP059733.1"/>
</dbReference>
<dbReference type="PANTHER" id="PTHR34136">
    <property type="match status" value="1"/>
</dbReference>
<sequence length="242" mass="27337">MTDMNITPVEIAGVKVHPFASVGELLNCVFSSDGEIRPGMAVAVNPEKVLKSLEDEETKAILNEATITYADGVGVVKALERKLDRKLVKIAGCELWLDVLNRSKDYHSKVLLVGARAEVVEKSAEILLNRGINVVHYMDGYFSDEQVVINAIEKHEAQIVIVAQGSPRQEKLIKRLQQIHPKVFYMGVGGSFDVLAGHVKRAPALWVKCNVEWLYRLLAEPKRVFRQFKLFKYVYLYMLNRL</sequence>
<reference evidence="3 4" key="1">
    <citation type="journal article" date="2015" name="Genome Announc.">
        <title>Draft Genome Sequences of Marine Isolates of Thalassomonas viridans and Thalassomonas actiniarum.</title>
        <authorList>
            <person name="Olonade I."/>
            <person name="van Zyl L.J."/>
            <person name="Trindade M."/>
        </authorList>
    </citation>
    <scope>NUCLEOTIDE SEQUENCE [LARGE SCALE GENOMIC DNA]</scope>
    <source>
        <strain evidence="3 4">XOM25</strain>
    </source>
</reference>
<dbReference type="InterPro" id="IPR004629">
    <property type="entry name" value="WecG_TagA_CpsF"/>
</dbReference>
<evidence type="ECO:0000313" key="3">
    <source>
        <dbReference type="EMBL" id="WDE03938.1"/>
    </source>
</evidence>
<name>A0AAE9Z2B7_9GAMM</name>
<dbReference type="AlphaFoldDB" id="A0AAE9Z2B7"/>
<gene>
    <name evidence="3" type="ORF">SG34_021585</name>
</gene>
<evidence type="ECO:0000256" key="2">
    <source>
        <dbReference type="ARBA" id="ARBA00022679"/>
    </source>
</evidence>
<keyword evidence="4" id="KW-1185">Reference proteome</keyword>
<dbReference type="Proteomes" id="UP000032352">
    <property type="component" value="Chromosome"/>
</dbReference>
<dbReference type="PANTHER" id="PTHR34136:SF1">
    <property type="entry name" value="UDP-N-ACETYL-D-MANNOSAMINURONIC ACID TRANSFERASE"/>
    <property type="match status" value="1"/>
</dbReference>